<dbReference type="GO" id="GO:0000981">
    <property type="term" value="F:DNA-binding transcription factor activity, RNA polymerase II-specific"/>
    <property type="evidence" value="ECO:0007669"/>
    <property type="project" value="TreeGrafter"/>
</dbReference>
<gene>
    <name evidence="8" type="ORF">CDAR_228161</name>
</gene>
<dbReference type="Gene3D" id="3.30.160.60">
    <property type="entry name" value="Classic Zinc Finger"/>
    <property type="match status" value="4"/>
</dbReference>
<dbReference type="GO" id="GO:0000978">
    <property type="term" value="F:RNA polymerase II cis-regulatory region sequence-specific DNA binding"/>
    <property type="evidence" value="ECO:0007669"/>
    <property type="project" value="TreeGrafter"/>
</dbReference>
<evidence type="ECO:0000259" key="7">
    <source>
        <dbReference type="PROSITE" id="PS50157"/>
    </source>
</evidence>
<evidence type="ECO:0000256" key="2">
    <source>
        <dbReference type="ARBA" id="ARBA00022737"/>
    </source>
</evidence>
<keyword evidence="3 5" id="KW-0863">Zinc-finger</keyword>
<evidence type="ECO:0000256" key="1">
    <source>
        <dbReference type="ARBA" id="ARBA00022723"/>
    </source>
</evidence>
<protein>
    <recommendedName>
        <fullName evidence="7">C2H2-type domain-containing protein</fullName>
    </recommendedName>
</protein>
<dbReference type="InterPro" id="IPR036236">
    <property type="entry name" value="Znf_C2H2_sf"/>
</dbReference>
<reference evidence="8 9" key="1">
    <citation type="submission" date="2021-06" db="EMBL/GenBank/DDBJ databases">
        <title>Caerostris darwini draft genome.</title>
        <authorList>
            <person name="Kono N."/>
            <person name="Arakawa K."/>
        </authorList>
    </citation>
    <scope>NUCLEOTIDE SEQUENCE [LARGE SCALE GENOMIC DNA]</scope>
</reference>
<dbReference type="AlphaFoldDB" id="A0AAV4N5R7"/>
<dbReference type="Pfam" id="PF00096">
    <property type="entry name" value="zf-C2H2"/>
    <property type="match status" value="2"/>
</dbReference>
<feature type="domain" description="C2H2-type" evidence="7">
    <location>
        <begin position="350"/>
        <end position="377"/>
    </location>
</feature>
<dbReference type="Proteomes" id="UP001054837">
    <property type="component" value="Unassembled WGS sequence"/>
</dbReference>
<dbReference type="FunFam" id="3.30.160.60:FF:000100">
    <property type="entry name" value="Zinc finger 45-like"/>
    <property type="match status" value="1"/>
</dbReference>
<dbReference type="PROSITE" id="PS50157">
    <property type="entry name" value="ZINC_FINGER_C2H2_2"/>
    <property type="match status" value="4"/>
</dbReference>
<feature type="domain" description="C2H2-type" evidence="7">
    <location>
        <begin position="378"/>
        <end position="402"/>
    </location>
</feature>
<keyword evidence="2" id="KW-0677">Repeat</keyword>
<organism evidence="8 9">
    <name type="scientific">Caerostris darwini</name>
    <dbReference type="NCBI Taxonomy" id="1538125"/>
    <lineage>
        <taxon>Eukaryota</taxon>
        <taxon>Metazoa</taxon>
        <taxon>Ecdysozoa</taxon>
        <taxon>Arthropoda</taxon>
        <taxon>Chelicerata</taxon>
        <taxon>Arachnida</taxon>
        <taxon>Araneae</taxon>
        <taxon>Araneomorphae</taxon>
        <taxon>Entelegynae</taxon>
        <taxon>Araneoidea</taxon>
        <taxon>Araneidae</taxon>
        <taxon>Caerostris</taxon>
    </lineage>
</organism>
<feature type="domain" description="C2H2-type" evidence="7">
    <location>
        <begin position="322"/>
        <end position="349"/>
    </location>
</feature>
<keyword evidence="4" id="KW-0862">Zinc</keyword>
<evidence type="ECO:0000313" key="9">
    <source>
        <dbReference type="Proteomes" id="UP001054837"/>
    </source>
</evidence>
<dbReference type="GO" id="GO:0008270">
    <property type="term" value="F:zinc ion binding"/>
    <property type="evidence" value="ECO:0007669"/>
    <property type="project" value="UniProtKB-KW"/>
</dbReference>
<dbReference type="FunFam" id="3.30.160.60:FF:000110">
    <property type="entry name" value="Zinc finger protein-like"/>
    <property type="match status" value="1"/>
</dbReference>
<evidence type="ECO:0000256" key="5">
    <source>
        <dbReference type="PROSITE-ProRule" id="PRU00042"/>
    </source>
</evidence>
<evidence type="ECO:0000256" key="4">
    <source>
        <dbReference type="ARBA" id="ARBA00022833"/>
    </source>
</evidence>
<dbReference type="PANTHER" id="PTHR23235">
    <property type="entry name" value="KRUEPPEL-LIKE TRANSCRIPTION FACTOR"/>
    <property type="match status" value="1"/>
</dbReference>
<dbReference type="FunFam" id="3.30.160.60:FF:000624">
    <property type="entry name" value="zinc finger protein 697"/>
    <property type="match status" value="1"/>
</dbReference>
<sequence length="402" mass="44345">MESNLPFLPCVYHTFPAGTPQSKCGQNWFLNNIQNPNTFNNVEISSNLKLQRKLTFQEAIEIIQSDSTRVLKILYASIGHLSGTDSPESTGLASDSVYRNIQDSGASGIGSGGTSYDEDLIIIPVSCETTYIDVLPSSYGSAETIKNSNMQKPIVSTKYVFTNLGLQRVTEENATEASNVNYESKLWSPVSSASPNCPGGGVFSAGNSSIMAFSNEMTTVDVPSSSCSSNGILTMINSSDNSSLTHKQIIYLKASSRPTNPTACCPASDNNDSPPIQSTSSLNPAAKNSSKKKYACHICHKAFIWPYLVKNHVNTHFPERSYKCSLCGKSFSRLCNMQLHVREHKGERPFSCNVCKKPFLRASHLRNHNTVHFNERPFQCAVCKKSYKAKWSLKRHMKIKNH</sequence>
<dbReference type="GO" id="GO:0048598">
    <property type="term" value="P:embryonic morphogenesis"/>
    <property type="evidence" value="ECO:0007669"/>
    <property type="project" value="UniProtKB-ARBA"/>
</dbReference>
<accession>A0AAV4N5R7</accession>
<name>A0AAV4N5R7_9ARAC</name>
<comment type="caution">
    <text evidence="8">The sequence shown here is derived from an EMBL/GenBank/DDBJ whole genome shotgun (WGS) entry which is preliminary data.</text>
</comment>
<feature type="region of interest" description="Disordered" evidence="6">
    <location>
        <begin position="267"/>
        <end position="287"/>
    </location>
</feature>
<dbReference type="SUPFAM" id="SSF57667">
    <property type="entry name" value="beta-beta-alpha zinc fingers"/>
    <property type="match status" value="2"/>
</dbReference>
<feature type="domain" description="C2H2-type" evidence="7">
    <location>
        <begin position="294"/>
        <end position="321"/>
    </location>
</feature>
<dbReference type="PANTHER" id="PTHR23235:SF120">
    <property type="entry name" value="KRUPPEL-LIKE FACTOR 15"/>
    <property type="match status" value="1"/>
</dbReference>
<evidence type="ECO:0000256" key="6">
    <source>
        <dbReference type="SAM" id="MobiDB-lite"/>
    </source>
</evidence>
<evidence type="ECO:0000313" key="8">
    <source>
        <dbReference type="EMBL" id="GIX79338.1"/>
    </source>
</evidence>
<keyword evidence="9" id="KW-1185">Reference proteome</keyword>
<evidence type="ECO:0000256" key="3">
    <source>
        <dbReference type="ARBA" id="ARBA00022771"/>
    </source>
</evidence>
<dbReference type="EMBL" id="BPLQ01001176">
    <property type="protein sequence ID" value="GIX79338.1"/>
    <property type="molecule type" value="Genomic_DNA"/>
</dbReference>
<dbReference type="InterPro" id="IPR013087">
    <property type="entry name" value="Znf_C2H2_type"/>
</dbReference>
<proteinExistence type="predicted"/>
<dbReference type="SMART" id="SM00355">
    <property type="entry name" value="ZnF_C2H2"/>
    <property type="match status" value="4"/>
</dbReference>
<dbReference type="PROSITE" id="PS00028">
    <property type="entry name" value="ZINC_FINGER_C2H2_1"/>
    <property type="match status" value="4"/>
</dbReference>
<keyword evidence="1" id="KW-0479">Metal-binding</keyword>